<evidence type="ECO:0000256" key="1">
    <source>
        <dbReference type="SAM" id="MobiDB-lite"/>
    </source>
</evidence>
<name>A0ABT9ZB31_9BACI</name>
<comment type="caution">
    <text evidence="2">The sequence shown here is derived from an EMBL/GenBank/DDBJ whole genome shotgun (WGS) entry which is preliminary data.</text>
</comment>
<keyword evidence="3" id="KW-1185">Reference proteome</keyword>
<proteinExistence type="predicted"/>
<accession>A0ABT9ZB31</accession>
<reference evidence="2 3" key="1">
    <citation type="submission" date="2023-07" db="EMBL/GenBank/DDBJ databases">
        <title>Genomic Encyclopedia of Type Strains, Phase IV (KMG-IV): sequencing the most valuable type-strain genomes for metagenomic binning, comparative biology and taxonomic classification.</title>
        <authorList>
            <person name="Goeker M."/>
        </authorList>
    </citation>
    <scope>NUCLEOTIDE SEQUENCE [LARGE SCALE GENOMIC DNA]</scope>
    <source>
        <strain evidence="2 3">DSM 29005</strain>
    </source>
</reference>
<evidence type="ECO:0000313" key="3">
    <source>
        <dbReference type="Proteomes" id="UP001234495"/>
    </source>
</evidence>
<sequence length="58" mass="6862">MAKKNKKSKEMQNHKKPMPKEILQEEFGQEMGDVNAAQIYDVLESNKSKQKQEKKKRK</sequence>
<protein>
    <recommendedName>
        <fullName evidence="4">YfhD family protein</fullName>
    </recommendedName>
</protein>
<gene>
    <name evidence="2" type="ORF">J2S19_000717</name>
</gene>
<evidence type="ECO:0008006" key="4">
    <source>
        <dbReference type="Google" id="ProtNLM"/>
    </source>
</evidence>
<feature type="compositionally biased region" description="Basic and acidic residues" evidence="1">
    <location>
        <begin position="8"/>
        <end position="20"/>
    </location>
</feature>
<dbReference type="RefSeq" id="WP_307337206.1">
    <property type="nucleotide sequence ID" value="NZ_JAUSUD010000002.1"/>
</dbReference>
<feature type="region of interest" description="Disordered" evidence="1">
    <location>
        <begin position="1"/>
        <end position="20"/>
    </location>
</feature>
<dbReference type="Proteomes" id="UP001234495">
    <property type="component" value="Unassembled WGS sequence"/>
</dbReference>
<organism evidence="2 3">
    <name type="scientific">Metabacillus malikii</name>
    <dbReference type="NCBI Taxonomy" id="1504265"/>
    <lineage>
        <taxon>Bacteria</taxon>
        <taxon>Bacillati</taxon>
        <taxon>Bacillota</taxon>
        <taxon>Bacilli</taxon>
        <taxon>Bacillales</taxon>
        <taxon>Bacillaceae</taxon>
        <taxon>Metabacillus</taxon>
    </lineage>
</organism>
<dbReference type="EMBL" id="JAUSUD010000002">
    <property type="protein sequence ID" value="MDQ0229466.1"/>
    <property type="molecule type" value="Genomic_DNA"/>
</dbReference>
<evidence type="ECO:0000313" key="2">
    <source>
        <dbReference type="EMBL" id="MDQ0229466.1"/>
    </source>
</evidence>